<dbReference type="GO" id="GO:0006457">
    <property type="term" value="P:protein folding"/>
    <property type="evidence" value="ECO:0007669"/>
    <property type="project" value="TreeGrafter"/>
</dbReference>
<evidence type="ECO:0000313" key="3">
    <source>
        <dbReference type="EMBL" id="KRX05864.1"/>
    </source>
</evidence>
<dbReference type="PROSITE" id="PS50072">
    <property type="entry name" value="CSA_PPIASE_2"/>
    <property type="match status" value="1"/>
</dbReference>
<dbReference type="SUPFAM" id="SSF50891">
    <property type="entry name" value="Cyclophilin-like"/>
    <property type="match status" value="1"/>
</dbReference>
<sequence>MLEKKIPNYTTVKIIGQYTKSCYYQALNQVKQLQSYLQLIREKNVANGSQKVQQKVLLIQLDNPQQYNEFDYERIKSEILNSNNNNNNNCNKNQNQNNNNNQKYKLQFSQLMQSPDILVIADGKYVFTSVQDYQQQYLQEKQQLTCLENFEAQKLDGKELQNLVIESLEKSMKNSECDIGYFLIEIPSESYDNQQDTEYIPFIFELTNSKTCPLTCKNFFELVKGSTLNSNSERLTYQYSSLNRNNRGFLQGGQLNSIKGEKCIFKQKYFKDECFNMLNDQPGILSMCNQNISHTNDCQFLISLEPMKYLHKKNVSFGKIIYGFEELQKIAQQFREYYYGEQKIQWRIVACGEYKFNANDWFWNDRTKQACLKLDLSQVQEQPEKPEITILDGNNDNNEFIIDICGEQMETTVTHIIEKIENIQDKQQENLSTIIQIQQLKNFNDILEQLSKINTIIMENALLNYHQNQQQDQEEIDNIDQVYLSKIPQLRYFDENEYFKKVERLIEIQKNEEISQFTTQVVEFNHSQRIIIIEFGEINLTQYLEELKEKGEKVQHQQYFSIFHFLLKICFILEKHNITPAHIQAKDIVIQKNSQNDFYQLKLMNLESYTQNNDDKSILYPEQINPFYFDFEFYKDRMNRTILSQSKFDQIQLTLYSIARIIQVVLEKDQNADILQISKIHQFLNKHESSTGIKFQKLLKNLLSNEANNSRNNSYDKLLENIKELADEKKVKLSDNFIFEDNQDVISAWQNLIVKNKEAEKIYNLEEIKNIINNNEDEDKNDLFQFQKLYEQKIEQELEQRPQNQVLKLERIQNLVKLSQVEYNLNNDAQTCFELLQKALNLFQEYNIIEQEDLQFEINYELYKFAFIISQQSEENEQILQNAIESLEKCLEIQQNKDNLDFTLLMALHLELGELLKIDNNQKQAIEQFQQNIKLQLRIFKEHRDQKPFEELGDILVEQKQIQQLKISEKSYKQAIQIIKNKLNKIENENPLSQYNQNIKKLEINKLLNELKLEEEQKYQEMQDKGEQVPDPAKKEKRIKKKMKILEKEEWDKVQPLSEQEINELENRKADLYASLREIYKKLGKIYFDIKKDYLQALEYFEQALQSEQDRITGQLEEKADLIFKKGECNLLYQNLPKQECRCVNCKTDMPKSQQEADWKCSACTKKFGAQDVYSYKCPKCKDNICHWCYEKQSSDFQKTETKPLKCEFCFKELKVNIGENFKKQKYPEWDCYKCGQHFDECRNNGYMCKCNKENEDNQGFYRVCQPCYAFGESRTRVQEALEEFQRVLEVYQDLEGTEGENVKKTQVKITYCQNLIGE</sequence>
<keyword evidence="1" id="KW-0175">Coiled coil</keyword>
<protein>
    <submittedName>
        <fullName evidence="3">Cyclophilin-like peptidyl-prolyl cis-trans isomerase domain</fullName>
    </submittedName>
</protein>
<dbReference type="Gene3D" id="2.40.100.10">
    <property type="entry name" value="Cyclophilin-like"/>
    <property type="match status" value="1"/>
</dbReference>
<dbReference type="Proteomes" id="UP000054937">
    <property type="component" value="Unassembled WGS sequence"/>
</dbReference>
<dbReference type="EMBL" id="LDAU01000103">
    <property type="protein sequence ID" value="KRX05864.1"/>
    <property type="molecule type" value="Genomic_DNA"/>
</dbReference>
<evidence type="ECO:0000256" key="1">
    <source>
        <dbReference type="SAM" id="Coils"/>
    </source>
</evidence>
<keyword evidence="4" id="KW-1185">Reference proteome</keyword>
<gene>
    <name evidence="3" type="ORF">PPERSA_03801</name>
</gene>
<dbReference type="GO" id="GO:0016018">
    <property type="term" value="F:cyclosporin A binding"/>
    <property type="evidence" value="ECO:0007669"/>
    <property type="project" value="TreeGrafter"/>
</dbReference>
<feature type="domain" description="PPIase cyclophilin-type" evidence="2">
    <location>
        <begin position="202"/>
        <end position="353"/>
    </location>
</feature>
<feature type="coiled-coil region" evidence="1">
    <location>
        <begin position="708"/>
        <end position="735"/>
    </location>
</feature>
<comment type="caution">
    <text evidence="3">The sequence shown here is derived from an EMBL/GenBank/DDBJ whole genome shotgun (WGS) entry which is preliminary data.</text>
</comment>
<dbReference type="GO" id="GO:0005737">
    <property type="term" value="C:cytoplasm"/>
    <property type="evidence" value="ECO:0007669"/>
    <property type="project" value="TreeGrafter"/>
</dbReference>
<dbReference type="GO" id="GO:0003755">
    <property type="term" value="F:peptidyl-prolyl cis-trans isomerase activity"/>
    <property type="evidence" value="ECO:0007669"/>
    <property type="project" value="InterPro"/>
</dbReference>
<evidence type="ECO:0000259" key="2">
    <source>
        <dbReference type="PROSITE" id="PS50072"/>
    </source>
</evidence>
<reference evidence="3 4" key="1">
    <citation type="journal article" date="2015" name="Sci. Rep.">
        <title>Genome of the facultative scuticociliatosis pathogen Pseudocohnilembus persalinus provides insight into its virulence through horizontal gene transfer.</title>
        <authorList>
            <person name="Xiong J."/>
            <person name="Wang G."/>
            <person name="Cheng J."/>
            <person name="Tian M."/>
            <person name="Pan X."/>
            <person name="Warren A."/>
            <person name="Jiang C."/>
            <person name="Yuan D."/>
            <person name="Miao W."/>
        </authorList>
    </citation>
    <scope>NUCLEOTIDE SEQUENCE [LARGE SCALE GENOMIC DNA]</scope>
    <source>
        <strain evidence="3">36N120E</strain>
    </source>
</reference>
<dbReference type="Pfam" id="PF00160">
    <property type="entry name" value="Pro_isomerase"/>
    <property type="match status" value="1"/>
</dbReference>
<dbReference type="PANTHER" id="PTHR11071">
    <property type="entry name" value="PEPTIDYL-PROLYL CIS-TRANS ISOMERASE"/>
    <property type="match status" value="1"/>
</dbReference>
<dbReference type="InterPro" id="IPR002130">
    <property type="entry name" value="Cyclophilin-type_PPIase_dom"/>
</dbReference>
<name>A0A0V0QV80_PSEPJ</name>
<dbReference type="InterPro" id="IPR029000">
    <property type="entry name" value="Cyclophilin-like_dom_sf"/>
</dbReference>
<organism evidence="3 4">
    <name type="scientific">Pseudocohnilembus persalinus</name>
    <name type="common">Ciliate</name>
    <dbReference type="NCBI Taxonomy" id="266149"/>
    <lineage>
        <taxon>Eukaryota</taxon>
        <taxon>Sar</taxon>
        <taxon>Alveolata</taxon>
        <taxon>Ciliophora</taxon>
        <taxon>Intramacronucleata</taxon>
        <taxon>Oligohymenophorea</taxon>
        <taxon>Scuticociliatia</taxon>
        <taxon>Philasterida</taxon>
        <taxon>Pseudocohnilembidae</taxon>
        <taxon>Pseudocohnilembus</taxon>
    </lineage>
</organism>
<evidence type="ECO:0000313" key="4">
    <source>
        <dbReference type="Proteomes" id="UP000054937"/>
    </source>
</evidence>
<dbReference type="PANTHER" id="PTHR11071:SF561">
    <property type="entry name" value="PEPTIDYL-PROLYL CIS-TRANS ISOMERASE D-RELATED"/>
    <property type="match status" value="1"/>
</dbReference>
<dbReference type="InParanoid" id="A0A0V0QV80"/>
<proteinExistence type="predicted"/>
<keyword evidence="3" id="KW-0413">Isomerase</keyword>
<feature type="coiled-coil region" evidence="1">
    <location>
        <begin position="969"/>
        <end position="1028"/>
    </location>
</feature>
<accession>A0A0V0QV80</accession>